<dbReference type="CDD" id="cd07812">
    <property type="entry name" value="SRPBCC"/>
    <property type="match status" value="1"/>
</dbReference>
<feature type="region of interest" description="Disordered" evidence="1">
    <location>
        <begin position="142"/>
        <end position="165"/>
    </location>
</feature>
<evidence type="ECO:0000313" key="3">
    <source>
        <dbReference type="Proteomes" id="UP000306888"/>
    </source>
</evidence>
<dbReference type="EMBL" id="SRYR01000005">
    <property type="protein sequence ID" value="TGY41891.1"/>
    <property type="molecule type" value="Genomic_DNA"/>
</dbReference>
<dbReference type="Proteomes" id="UP000306888">
    <property type="component" value="Unassembled WGS sequence"/>
</dbReference>
<accession>A0A4S2DLM2</accession>
<dbReference type="InterPro" id="IPR023393">
    <property type="entry name" value="START-like_dom_sf"/>
</dbReference>
<feature type="compositionally biased region" description="Acidic residues" evidence="1">
    <location>
        <begin position="151"/>
        <end position="165"/>
    </location>
</feature>
<protein>
    <submittedName>
        <fullName evidence="2">DUF3284 domain-containing protein</fullName>
    </submittedName>
</protein>
<dbReference type="Gene3D" id="3.30.530.20">
    <property type="match status" value="1"/>
</dbReference>
<comment type="caution">
    <text evidence="2">The sequence shown here is derived from an EMBL/GenBank/DDBJ whole genome shotgun (WGS) entry which is preliminary data.</text>
</comment>
<keyword evidence="3" id="KW-1185">Reference proteome</keyword>
<dbReference type="OrthoDB" id="1911736at2"/>
<dbReference type="SUPFAM" id="SSF55961">
    <property type="entry name" value="Bet v1-like"/>
    <property type="match status" value="1"/>
</dbReference>
<dbReference type="RefSeq" id="WP_136007334.1">
    <property type="nucleotide sequence ID" value="NZ_SRYR01000005.1"/>
</dbReference>
<reference evidence="2 3" key="1">
    <citation type="submission" date="2019-04" db="EMBL/GenBank/DDBJ databases">
        <title>Microbes associate with the intestines of laboratory mice.</title>
        <authorList>
            <person name="Navarre W."/>
            <person name="Wong E."/>
            <person name="Huang K."/>
            <person name="Tropini C."/>
            <person name="Ng K."/>
            <person name="Yu B."/>
        </authorList>
    </citation>
    <scope>NUCLEOTIDE SEQUENCE [LARGE SCALE GENOMIC DNA]</scope>
    <source>
        <strain evidence="2 3">NM50_B9-20</strain>
    </source>
</reference>
<evidence type="ECO:0000256" key="1">
    <source>
        <dbReference type="SAM" id="MobiDB-lite"/>
    </source>
</evidence>
<proteinExistence type="predicted"/>
<organism evidence="2 3">
    <name type="scientific">Clostridium sartagoforme</name>
    <dbReference type="NCBI Taxonomy" id="84031"/>
    <lineage>
        <taxon>Bacteria</taxon>
        <taxon>Bacillati</taxon>
        <taxon>Bacillota</taxon>
        <taxon>Clostridia</taxon>
        <taxon>Eubacteriales</taxon>
        <taxon>Clostridiaceae</taxon>
        <taxon>Clostridium</taxon>
    </lineage>
</organism>
<gene>
    <name evidence="2" type="ORF">E5347_11280</name>
</gene>
<evidence type="ECO:0000313" key="2">
    <source>
        <dbReference type="EMBL" id="TGY41891.1"/>
    </source>
</evidence>
<name>A0A4S2DLM2_9CLOT</name>
<dbReference type="InterPro" id="IPR021701">
    <property type="entry name" value="DUF3284"/>
</dbReference>
<dbReference type="Pfam" id="PF11687">
    <property type="entry name" value="DUF3284"/>
    <property type="match status" value="1"/>
</dbReference>
<dbReference type="AlphaFoldDB" id="A0A4S2DLM2"/>
<sequence>MSSYNKSITINYPLERVFKVFIDLNKREIPKFNDKNPKGMSHTRIIKYVAKKKIEMTTTVTEYEKNKLYEVTNTIQEDNYVSRYEFVELSPSSTEIKITETQNMKGLGSWIMLLLEKFKAKKKLNEKTEGIKVALEAELERRDGKPRNEIEAEEEMAVEEVESEK</sequence>